<dbReference type="GO" id="GO:0017053">
    <property type="term" value="C:transcription repressor complex"/>
    <property type="evidence" value="ECO:0007669"/>
    <property type="project" value="InterPro"/>
</dbReference>
<dbReference type="InterPro" id="IPR033471">
    <property type="entry name" value="DIRP"/>
</dbReference>
<protein>
    <submittedName>
        <fullName evidence="6">DIRP domain-containing protein</fullName>
    </submittedName>
</protein>
<evidence type="ECO:0000256" key="2">
    <source>
        <dbReference type="ARBA" id="ARBA00006732"/>
    </source>
</evidence>
<keyword evidence="3" id="KW-0539">Nucleus</keyword>
<dbReference type="InterPro" id="IPR045831">
    <property type="entry name" value="LIN9_C"/>
</dbReference>
<dbReference type="GO" id="GO:0006357">
    <property type="term" value="P:regulation of transcription by RNA polymerase II"/>
    <property type="evidence" value="ECO:0007669"/>
    <property type="project" value="TreeGrafter"/>
</dbReference>
<accession>A0A915LKB7</accession>
<evidence type="ECO:0000256" key="3">
    <source>
        <dbReference type="ARBA" id="ARBA00023242"/>
    </source>
</evidence>
<dbReference type="InterPro" id="IPR010561">
    <property type="entry name" value="LIN-9/ALY1"/>
</dbReference>
<dbReference type="GO" id="GO:0005654">
    <property type="term" value="C:nucleoplasm"/>
    <property type="evidence" value="ECO:0007669"/>
    <property type="project" value="TreeGrafter"/>
</dbReference>
<dbReference type="Pfam" id="PF19438">
    <property type="entry name" value="LIN9_C"/>
    <property type="match status" value="1"/>
</dbReference>
<dbReference type="PANTHER" id="PTHR21689">
    <property type="entry name" value="LIN-9"/>
    <property type="match status" value="1"/>
</dbReference>
<evidence type="ECO:0000313" key="6">
    <source>
        <dbReference type="WBParaSite" id="scaffold13539_cov223.g16931"/>
    </source>
</evidence>
<comment type="subcellular location">
    <subcellularLocation>
        <location evidence="1">Nucleus</location>
    </subcellularLocation>
</comment>
<evidence type="ECO:0000313" key="5">
    <source>
        <dbReference type="Proteomes" id="UP000887561"/>
    </source>
</evidence>
<evidence type="ECO:0000259" key="4">
    <source>
        <dbReference type="SMART" id="SM01135"/>
    </source>
</evidence>
<dbReference type="GO" id="GO:0051726">
    <property type="term" value="P:regulation of cell cycle"/>
    <property type="evidence" value="ECO:0007669"/>
    <property type="project" value="TreeGrafter"/>
</dbReference>
<dbReference type="AlphaFoldDB" id="A0A915LKB7"/>
<evidence type="ECO:0000256" key="1">
    <source>
        <dbReference type="ARBA" id="ARBA00004123"/>
    </source>
</evidence>
<dbReference type="Pfam" id="PF06584">
    <property type="entry name" value="DIRP"/>
    <property type="match status" value="1"/>
</dbReference>
<dbReference type="GO" id="GO:0003677">
    <property type="term" value="F:DNA binding"/>
    <property type="evidence" value="ECO:0007669"/>
    <property type="project" value="TreeGrafter"/>
</dbReference>
<dbReference type="PANTHER" id="PTHR21689:SF2">
    <property type="entry name" value="PROTEIN LIN-9 HOMOLOG"/>
    <property type="match status" value="1"/>
</dbReference>
<dbReference type="SMART" id="SM01135">
    <property type="entry name" value="DIRP"/>
    <property type="match status" value="1"/>
</dbReference>
<feature type="domain" description="DIRP" evidence="4">
    <location>
        <begin position="1"/>
        <end position="76"/>
    </location>
</feature>
<organism evidence="5 6">
    <name type="scientific">Meloidogyne javanica</name>
    <name type="common">Root-knot nematode worm</name>
    <dbReference type="NCBI Taxonomy" id="6303"/>
    <lineage>
        <taxon>Eukaryota</taxon>
        <taxon>Metazoa</taxon>
        <taxon>Ecdysozoa</taxon>
        <taxon>Nematoda</taxon>
        <taxon>Chromadorea</taxon>
        <taxon>Rhabditida</taxon>
        <taxon>Tylenchina</taxon>
        <taxon>Tylenchomorpha</taxon>
        <taxon>Tylenchoidea</taxon>
        <taxon>Meloidogynidae</taxon>
        <taxon>Meloidogyninae</taxon>
        <taxon>Meloidogyne</taxon>
        <taxon>Meloidogyne incognita group</taxon>
    </lineage>
</organism>
<reference evidence="6" key="1">
    <citation type="submission" date="2022-11" db="UniProtKB">
        <authorList>
            <consortium name="WormBaseParasite"/>
        </authorList>
    </citation>
    <scope>IDENTIFICATION</scope>
</reference>
<sequence length="353" mass="40635">MRKPEWREVRKLVGRPRRCSQAFLNEEREALEEKRQKIRQIYEGTCSSIDEDSIDLPSYLPRPPVLGQRIYARVHNPKDGIYAGSIDAVSAGEGSYRVIFEDSTIPPSVIKNNLTKNVAEYQQHSKPTITENQQILHSLARNEIETREKPPVKAVIGKEEKVGNFPVRMLVILVKLCKVLETKKQLISNMISMNDCAERMNLFGGKYPHEFKIKFAQIILDLETVNKLLESYMSSIHLHYNALIPHLSNPTPMDRPEIFRKTCNTHAFQIVKHCNSELNVRNKRILHLITSLISLLLQLRTIGAEKKRLSPLDSQIFAESLKQIRLHIAPKNAAAFQDYIEVHMKQILKMTKQ</sequence>
<comment type="similarity">
    <text evidence="2">Belongs to the lin-9 family.</text>
</comment>
<dbReference type="WBParaSite" id="scaffold13539_cov223.g16931">
    <property type="protein sequence ID" value="scaffold13539_cov223.g16931"/>
    <property type="gene ID" value="scaffold13539_cov223.g16931"/>
</dbReference>
<name>A0A915LKB7_MELJA</name>
<proteinExistence type="inferred from homology"/>
<dbReference type="Proteomes" id="UP000887561">
    <property type="component" value="Unplaced"/>
</dbReference>
<dbReference type="GO" id="GO:0006351">
    <property type="term" value="P:DNA-templated transcription"/>
    <property type="evidence" value="ECO:0007669"/>
    <property type="project" value="InterPro"/>
</dbReference>
<keyword evidence="5" id="KW-1185">Reference proteome</keyword>